<dbReference type="GO" id="GO:0004519">
    <property type="term" value="F:endonuclease activity"/>
    <property type="evidence" value="ECO:0007669"/>
    <property type="project" value="UniProtKB-KW"/>
</dbReference>
<evidence type="ECO:0000259" key="2">
    <source>
        <dbReference type="Pfam" id="PF04471"/>
    </source>
</evidence>
<evidence type="ECO:0000313" key="3">
    <source>
        <dbReference type="EMBL" id="MFC7059975.1"/>
    </source>
</evidence>
<gene>
    <name evidence="3" type="ORF">ACFQQG_19375</name>
    <name evidence="4" type="ORF">ACFQQG_19810</name>
</gene>
<dbReference type="PANTHER" id="PTHR30015:SF7">
    <property type="entry name" value="TYPE IV METHYL-DIRECTED RESTRICTION ENZYME ECOKMRR"/>
    <property type="match status" value="1"/>
</dbReference>
<dbReference type="GeneID" id="76632391"/>
<dbReference type="SUPFAM" id="SSF52980">
    <property type="entry name" value="Restriction endonuclease-like"/>
    <property type="match status" value="1"/>
</dbReference>
<dbReference type="InterPro" id="IPR011335">
    <property type="entry name" value="Restrct_endonuc-II-like"/>
</dbReference>
<dbReference type="InterPro" id="IPR052906">
    <property type="entry name" value="Type_IV_Methyl-Rstrct_Enzyme"/>
</dbReference>
<dbReference type="Proteomes" id="UP001596445">
    <property type="component" value="Unassembled WGS sequence"/>
</dbReference>
<evidence type="ECO:0000313" key="4">
    <source>
        <dbReference type="EMBL" id="MFC7060042.1"/>
    </source>
</evidence>
<evidence type="ECO:0000256" key="1">
    <source>
        <dbReference type="SAM" id="MobiDB-lite"/>
    </source>
</evidence>
<dbReference type="Pfam" id="PF04471">
    <property type="entry name" value="Mrr_cat"/>
    <property type="match status" value="1"/>
</dbReference>
<evidence type="ECO:0000313" key="5">
    <source>
        <dbReference type="Proteomes" id="UP001596445"/>
    </source>
</evidence>
<name>A0ABD5W4M3_9EURY</name>
<feature type="domain" description="Restriction endonuclease type IV Mrr" evidence="2">
    <location>
        <begin position="1"/>
        <end position="113"/>
    </location>
</feature>
<dbReference type="EMBL" id="JBHSZI010000005">
    <property type="protein sequence ID" value="MFC7060042.1"/>
    <property type="molecule type" value="Genomic_DNA"/>
</dbReference>
<dbReference type="InterPro" id="IPR007560">
    <property type="entry name" value="Restrct_endonuc_IV_Mrr"/>
</dbReference>
<keyword evidence="4" id="KW-0378">Hydrolase</keyword>
<feature type="compositionally biased region" description="Basic and acidic residues" evidence="1">
    <location>
        <begin position="198"/>
        <end position="207"/>
    </location>
</feature>
<dbReference type="RefSeq" id="WP_267164453.1">
    <property type="nucleotide sequence ID" value="NZ_CP112975.1"/>
</dbReference>
<comment type="caution">
    <text evidence="4">The sequence shown here is derived from an EMBL/GenBank/DDBJ whole genome shotgun (WGS) entry which is preliminary data.</text>
</comment>
<organism evidence="4 5">
    <name type="scientific">Halovenus salina</name>
    <dbReference type="NCBI Taxonomy" id="1510225"/>
    <lineage>
        <taxon>Archaea</taxon>
        <taxon>Methanobacteriati</taxon>
        <taxon>Methanobacteriota</taxon>
        <taxon>Stenosarchaea group</taxon>
        <taxon>Halobacteria</taxon>
        <taxon>Halobacteriales</taxon>
        <taxon>Haloarculaceae</taxon>
        <taxon>Halovenus</taxon>
    </lineage>
</organism>
<reference evidence="5" key="2">
    <citation type="journal article" date="2019" name="Int. J. Syst. Evol. Microbiol.">
        <title>The Global Catalogue of Microorganisms (GCM) 10K type strain sequencing project: providing services to taxonomists for standard genome sequencing and annotation.</title>
        <authorList>
            <consortium name="The Broad Institute Genomics Platform"/>
            <consortium name="The Broad Institute Genome Sequencing Center for Infectious Disease"/>
            <person name="Wu L."/>
            <person name="Ma J."/>
        </authorList>
    </citation>
    <scope>NUCLEOTIDE SEQUENCE [LARGE SCALE GENOMIC DNA]</scope>
    <source>
        <strain evidence="5">JCM 30072</strain>
    </source>
</reference>
<protein>
    <submittedName>
        <fullName evidence="4">Restriction endonuclease</fullName>
    </submittedName>
</protein>
<accession>A0ABD5W4M3</accession>
<keyword evidence="4" id="KW-0255">Endonuclease</keyword>
<feature type="compositionally biased region" description="Low complexity" evidence="1">
    <location>
        <begin position="129"/>
        <end position="179"/>
    </location>
</feature>
<dbReference type="Gene3D" id="3.40.1350.10">
    <property type="match status" value="1"/>
</dbReference>
<reference evidence="4" key="3">
    <citation type="submission" date="2024-09" db="EMBL/GenBank/DDBJ databases">
        <authorList>
            <person name="Sun Q."/>
        </authorList>
    </citation>
    <scope>NUCLEOTIDE SEQUENCE</scope>
    <source>
        <strain evidence="4">CGMCC 1.12553</strain>
    </source>
</reference>
<reference evidence="4" key="1">
    <citation type="journal article" date="2014" name="Int. J. Syst. Evol. Microbiol.">
        <title>Complete genome sequence of Corynebacterium casei LMG S-19264T (=DSM 44701T), isolated from a smear-ripened cheese.</title>
        <authorList>
            <consortium name="US DOE Joint Genome Institute (JGI-PGF)"/>
            <person name="Walter F."/>
            <person name="Albersmeier A."/>
            <person name="Kalinowski J."/>
            <person name="Ruckert C."/>
        </authorList>
    </citation>
    <scope>NUCLEOTIDE SEQUENCE [LARGE SCALE GENOMIC DNA]</scope>
    <source>
        <strain evidence="4">CGMCC 1.12553</strain>
    </source>
</reference>
<dbReference type="InterPro" id="IPR011856">
    <property type="entry name" value="tRNA_endonuc-like_dom_sf"/>
</dbReference>
<dbReference type="AlphaFoldDB" id="A0ABD5W4M3"/>
<dbReference type="PANTHER" id="PTHR30015">
    <property type="entry name" value="MRR RESTRICTION SYSTEM PROTEIN"/>
    <property type="match status" value="1"/>
</dbReference>
<feature type="region of interest" description="Disordered" evidence="1">
    <location>
        <begin position="129"/>
        <end position="216"/>
    </location>
</feature>
<sequence>MDEYEFEQLVANVWEQRGWETTVTTGSSDRGIDVIAEKSGPFSQKHLIQAKRYSAGNKIGSPDIQQYSSLRQQESDVDAVVVVTTSSFTAQAQQTADDLNVKLVDGNDLCEMILELDSQDFLSDYFESKTSTSTSKSSNSLSDKNSSFSTSNKSSVSASKNSNTNSTKKSSSTTENKANGVSYNVDPKSGVKFAQLRDNGKEHKYKDDDDESYPSGGECPTCDDYLYKYESDNSGFKIKFNAILGISKTKSYEKVAGCKKCGSLWILKSGILRSKWKKIVGGNIPSENVKEENNDYRGIQ</sequence>
<dbReference type="EMBL" id="JBHSZI010000005">
    <property type="protein sequence ID" value="MFC7059975.1"/>
    <property type="molecule type" value="Genomic_DNA"/>
</dbReference>
<keyword evidence="5" id="KW-1185">Reference proteome</keyword>
<proteinExistence type="predicted"/>
<keyword evidence="4" id="KW-0540">Nuclease</keyword>